<keyword evidence="3 6" id="KW-0418">Kinase</keyword>
<evidence type="ECO:0000313" key="7">
    <source>
        <dbReference type="Proteomes" id="UP000477911"/>
    </source>
</evidence>
<protein>
    <submittedName>
        <fullName evidence="6">Carbohydrate kinase</fullName>
    </submittedName>
</protein>
<evidence type="ECO:0000313" key="6">
    <source>
        <dbReference type="EMBL" id="MXN19379.1"/>
    </source>
</evidence>
<dbReference type="Gene3D" id="3.30.420.40">
    <property type="match status" value="2"/>
</dbReference>
<dbReference type="GO" id="GO:0016301">
    <property type="term" value="F:kinase activity"/>
    <property type="evidence" value="ECO:0007669"/>
    <property type="project" value="UniProtKB-KW"/>
</dbReference>
<dbReference type="PANTHER" id="PTHR43095">
    <property type="entry name" value="SUGAR KINASE"/>
    <property type="match status" value="1"/>
</dbReference>
<keyword evidence="2" id="KW-0808">Transferase</keyword>
<accession>A0A6L7G624</accession>
<keyword evidence="7" id="KW-1185">Reference proteome</keyword>
<evidence type="ECO:0000256" key="2">
    <source>
        <dbReference type="ARBA" id="ARBA00022679"/>
    </source>
</evidence>
<proteinExistence type="inferred from homology"/>
<dbReference type="Pfam" id="PF00370">
    <property type="entry name" value="FGGY_N"/>
    <property type="match status" value="1"/>
</dbReference>
<dbReference type="PANTHER" id="PTHR43095:SF5">
    <property type="entry name" value="XYLULOSE KINASE"/>
    <property type="match status" value="1"/>
</dbReference>
<reference evidence="6 7" key="1">
    <citation type="submission" date="2019-12" db="EMBL/GenBank/DDBJ databases">
        <authorList>
            <person name="Li M."/>
        </authorList>
    </citation>
    <scope>NUCLEOTIDE SEQUENCE [LARGE SCALE GENOMIC DNA]</scope>
    <source>
        <strain evidence="6 7">GBMRC 2024</strain>
    </source>
</reference>
<dbReference type="Pfam" id="PF21546">
    <property type="entry name" value="FGGY_C_2"/>
    <property type="match status" value="1"/>
</dbReference>
<dbReference type="GO" id="GO:0005975">
    <property type="term" value="P:carbohydrate metabolic process"/>
    <property type="evidence" value="ECO:0007669"/>
    <property type="project" value="InterPro"/>
</dbReference>
<dbReference type="InterPro" id="IPR049382">
    <property type="entry name" value="FGGY_C_2"/>
</dbReference>
<dbReference type="RefSeq" id="WP_160895507.1">
    <property type="nucleotide sequence ID" value="NZ_WUMU01000018.1"/>
</dbReference>
<feature type="domain" description="Carbohydrate kinase FGGY C-terminal" evidence="5">
    <location>
        <begin position="251"/>
        <end position="421"/>
    </location>
</feature>
<comment type="similarity">
    <text evidence="1">Belongs to the FGGY kinase family.</text>
</comment>
<dbReference type="SUPFAM" id="SSF53067">
    <property type="entry name" value="Actin-like ATPase domain"/>
    <property type="match status" value="1"/>
</dbReference>
<dbReference type="InterPro" id="IPR050406">
    <property type="entry name" value="FGGY_Carb_Kinase"/>
</dbReference>
<feature type="domain" description="Carbohydrate kinase FGGY N-terminal" evidence="4">
    <location>
        <begin position="8"/>
        <end position="241"/>
    </location>
</feature>
<evidence type="ECO:0000259" key="4">
    <source>
        <dbReference type="Pfam" id="PF00370"/>
    </source>
</evidence>
<organism evidence="6 7">
    <name type="scientific">Pseudooceanicola albus</name>
    <dbReference type="NCBI Taxonomy" id="2692189"/>
    <lineage>
        <taxon>Bacteria</taxon>
        <taxon>Pseudomonadati</taxon>
        <taxon>Pseudomonadota</taxon>
        <taxon>Alphaproteobacteria</taxon>
        <taxon>Rhodobacterales</taxon>
        <taxon>Paracoccaceae</taxon>
        <taxon>Pseudooceanicola</taxon>
    </lineage>
</organism>
<dbReference type="EMBL" id="WUMU01000018">
    <property type="protein sequence ID" value="MXN19379.1"/>
    <property type="molecule type" value="Genomic_DNA"/>
</dbReference>
<name>A0A6L7G624_9RHOB</name>
<gene>
    <name evidence="6" type="ORF">GR170_16200</name>
</gene>
<evidence type="ECO:0000256" key="1">
    <source>
        <dbReference type="ARBA" id="ARBA00009156"/>
    </source>
</evidence>
<dbReference type="InterPro" id="IPR043129">
    <property type="entry name" value="ATPase_NBD"/>
</dbReference>
<dbReference type="CDD" id="cd07772">
    <property type="entry name" value="ASKHA_NBD_FGGY_NaCK-like"/>
    <property type="match status" value="1"/>
</dbReference>
<comment type="caution">
    <text evidence="6">The sequence shown here is derived from an EMBL/GenBank/DDBJ whole genome shotgun (WGS) entry which is preliminary data.</text>
</comment>
<dbReference type="InterPro" id="IPR018484">
    <property type="entry name" value="FGGY_N"/>
</dbReference>
<evidence type="ECO:0000256" key="3">
    <source>
        <dbReference type="ARBA" id="ARBA00022777"/>
    </source>
</evidence>
<sequence length="457" mass="48315">MSRPRHIAVIDVGKTNAKLALVEAATLREIAVVTRPNRVLAGPPWPHFDLEGHWAFFLEHLAAFQGAHGIDAISVTTHGAAAVLLEEDGALAAPMLDYEHPGPDTLAAAYDAIRPAFGQTGSPRLPLGLNLGAQLFWQFETCPGLRERTAHVLTYPQYWGYRLTGKMATDVTSLGCHTDLWEPETAQFSTLVERLGLAGKIAPAHRSSDMLGRLDAAIAARTGLSPEVPVVCGIHDSNASLYPHVLSQRGAFSVVSTGTWVVAMAMGGSPAALDPARDTLVNVNALGQPVPSARFMGGRAYEVIRDGSTATPTDADRAEVLSGVALLPSVTPDSGPFQGRRHGWTRSPATEGAKMLALSWYLALVTDTCLTLVGAEGPVIVEGPFGRNADYTGMLACLRPEGVRVATSATGTSIGAALLFEDRRSGDTRAIAPPADAEALRAYAARWQALTAPLPAQ</sequence>
<dbReference type="Proteomes" id="UP000477911">
    <property type="component" value="Unassembled WGS sequence"/>
</dbReference>
<evidence type="ECO:0000259" key="5">
    <source>
        <dbReference type="Pfam" id="PF21546"/>
    </source>
</evidence>
<dbReference type="AlphaFoldDB" id="A0A6L7G624"/>